<evidence type="ECO:0000313" key="3">
    <source>
        <dbReference type="Proteomes" id="UP000001074"/>
    </source>
</evidence>
<accession>G1PGV2</accession>
<organism evidence="2 3">
    <name type="scientific">Myotis lucifugus</name>
    <name type="common">Little brown bat</name>
    <dbReference type="NCBI Taxonomy" id="59463"/>
    <lineage>
        <taxon>Eukaryota</taxon>
        <taxon>Metazoa</taxon>
        <taxon>Chordata</taxon>
        <taxon>Craniata</taxon>
        <taxon>Vertebrata</taxon>
        <taxon>Euteleostomi</taxon>
        <taxon>Mammalia</taxon>
        <taxon>Eutheria</taxon>
        <taxon>Laurasiatheria</taxon>
        <taxon>Chiroptera</taxon>
        <taxon>Yangochiroptera</taxon>
        <taxon>Vespertilionidae</taxon>
        <taxon>Myotis</taxon>
    </lineage>
</organism>
<evidence type="ECO:0008006" key="4">
    <source>
        <dbReference type="Google" id="ProtNLM"/>
    </source>
</evidence>
<dbReference type="eggNOG" id="ENOG502RZQC">
    <property type="taxonomic scope" value="Eukaryota"/>
</dbReference>
<dbReference type="HOGENOM" id="CLU_138025_0_0_1"/>
<reference evidence="2" key="2">
    <citation type="submission" date="2025-08" db="UniProtKB">
        <authorList>
            <consortium name="Ensembl"/>
        </authorList>
    </citation>
    <scope>IDENTIFICATION</scope>
</reference>
<dbReference type="Pfam" id="PF20721">
    <property type="entry name" value="C19orf12"/>
    <property type="match status" value="1"/>
</dbReference>
<dbReference type="STRING" id="59463.ENSMLUP00000009883"/>
<dbReference type="PANTHER" id="PTHR31493:SF1">
    <property type="entry name" value="PROTEIN C19ORF12"/>
    <property type="match status" value="1"/>
</dbReference>
<keyword evidence="3" id="KW-1185">Reference proteome</keyword>
<sequence>TSLRKEDAMSLLCSLSEAKKMKVPVKRRKRRAVGLTGTGALLGGLAGGPPGLALGSVLGGLLGSLSWSTEFKPVSHILKELPPPEQEKLCNHVVAKIGNLQWRDVEHLTKLVMGSEALQEQLLKLLEGYVTKELKTSVKYGD</sequence>
<dbReference type="OMA" id="IGGIYSW"/>
<dbReference type="AlphaFoldDB" id="G1PGV2"/>
<reference evidence="2" key="3">
    <citation type="submission" date="2025-09" db="UniProtKB">
        <authorList>
            <consortium name="Ensembl"/>
        </authorList>
    </citation>
    <scope>IDENTIFICATION</scope>
</reference>
<name>G1PGV2_MYOLU</name>
<proteinExistence type="inferred from homology"/>
<dbReference type="InterPro" id="IPR033369">
    <property type="entry name" value="C19orf12"/>
</dbReference>
<dbReference type="FunCoup" id="G1PGV2">
    <property type="interactions" value="242"/>
</dbReference>
<evidence type="ECO:0000313" key="2">
    <source>
        <dbReference type="Ensembl" id="ENSMLUP00000009883.2"/>
    </source>
</evidence>
<dbReference type="PANTHER" id="PTHR31493">
    <property type="entry name" value="NAZO FAMILY MEMBER"/>
    <property type="match status" value="1"/>
</dbReference>
<evidence type="ECO:0000256" key="1">
    <source>
        <dbReference type="ARBA" id="ARBA00029457"/>
    </source>
</evidence>
<dbReference type="Proteomes" id="UP000001074">
    <property type="component" value="Unassembled WGS sequence"/>
</dbReference>
<comment type="similarity">
    <text evidence="1">Belongs to the C19orf12 family.</text>
</comment>
<protein>
    <recommendedName>
        <fullName evidence="4">CS012 protein</fullName>
    </recommendedName>
</protein>
<dbReference type="InParanoid" id="G1PGV2"/>
<dbReference type="GeneTree" id="ENSGT00390000009077"/>
<dbReference type="EMBL" id="AAPE02059188">
    <property type="status" value="NOT_ANNOTATED_CDS"/>
    <property type="molecule type" value="Genomic_DNA"/>
</dbReference>
<reference evidence="2 3" key="1">
    <citation type="journal article" date="2011" name="Nature">
        <title>A high-resolution map of human evolutionary constraint using 29 mammals.</title>
        <authorList>
            <person name="Lindblad-Toh K."/>
            <person name="Garber M."/>
            <person name="Zuk O."/>
            <person name="Lin M.F."/>
            <person name="Parker B.J."/>
            <person name="Washietl S."/>
            <person name="Kheradpour P."/>
            <person name="Ernst J."/>
            <person name="Jordan G."/>
            <person name="Mauceli E."/>
            <person name="Ward L.D."/>
            <person name="Lowe C.B."/>
            <person name="Holloway A.K."/>
            <person name="Clamp M."/>
            <person name="Gnerre S."/>
            <person name="Alfoldi J."/>
            <person name="Beal K."/>
            <person name="Chang J."/>
            <person name="Clawson H."/>
            <person name="Cuff J."/>
            <person name="Di Palma F."/>
            <person name="Fitzgerald S."/>
            <person name="Flicek P."/>
            <person name="Guttman M."/>
            <person name="Hubisz M.J."/>
            <person name="Jaffe D.B."/>
            <person name="Jungreis I."/>
            <person name="Kent W.J."/>
            <person name="Kostka D."/>
            <person name="Lara M."/>
            <person name="Martins A.L."/>
            <person name="Massingham T."/>
            <person name="Moltke I."/>
            <person name="Raney B.J."/>
            <person name="Rasmussen M.D."/>
            <person name="Robinson J."/>
            <person name="Stark A."/>
            <person name="Vilella A.J."/>
            <person name="Wen J."/>
            <person name="Xie X."/>
            <person name="Zody M.C."/>
            <person name="Baldwin J."/>
            <person name="Bloom T."/>
            <person name="Chin C.W."/>
            <person name="Heiman D."/>
            <person name="Nicol R."/>
            <person name="Nusbaum C."/>
            <person name="Young S."/>
            <person name="Wilkinson J."/>
            <person name="Worley K.C."/>
            <person name="Kovar C.L."/>
            <person name="Muzny D.M."/>
            <person name="Gibbs R.A."/>
            <person name="Cree A."/>
            <person name="Dihn H.H."/>
            <person name="Fowler G."/>
            <person name="Jhangiani S."/>
            <person name="Joshi V."/>
            <person name="Lee S."/>
            <person name="Lewis L.R."/>
            <person name="Nazareth L.V."/>
            <person name="Okwuonu G."/>
            <person name="Santibanez J."/>
            <person name="Warren W.C."/>
            <person name="Mardis E.R."/>
            <person name="Weinstock G.M."/>
            <person name="Wilson R.K."/>
            <person name="Delehaunty K."/>
            <person name="Dooling D."/>
            <person name="Fronik C."/>
            <person name="Fulton L."/>
            <person name="Fulton B."/>
            <person name="Graves T."/>
            <person name="Minx P."/>
            <person name="Sodergren E."/>
            <person name="Birney E."/>
            <person name="Margulies E.H."/>
            <person name="Herrero J."/>
            <person name="Green E.D."/>
            <person name="Haussler D."/>
            <person name="Siepel A."/>
            <person name="Goldman N."/>
            <person name="Pollard K.S."/>
            <person name="Pedersen J.S."/>
            <person name="Lander E.S."/>
            <person name="Kellis M."/>
        </authorList>
    </citation>
    <scope>NUCLEOTIDE SEQUENCE [LARGE SCALE GENOMIC DNA]</scope>
</reference>
<dbReference type="Ensembl" id="ENSMLUT00000010841.2">
    <property type="protein sequence ID" value="ENSMLUP00000009883.2"/>
    <property type="gene ID" value="ENSMLUG00000010853.2"/>
</dbReference>
<gene>
    <name evidence="2" type="primary">LOC102427842</name>
</gene>